<dbReference type="Pfam" id="PF06605">
    <property type="entry name" value="Prophage_tail"/>
    <property type="match status" value="1"/>
</dbReference>
<organism evidence="3 4">
    <name type="scientific">Listeria newyorkensis</name>
    <dbReference type="NCBI Taxonomy" id="1497681"/>
    <lineage>
        <taxon>Bacteria</taxon>
        <taxon>Bacillati</taxon>
        <taxon>Bacillota</taxon>
        <taxon>Bacilli</taxon>
        <taxon>Bacillales</taxon>
        <taxon>Listeriaceae</taxon>
        <taxon>Listeria</taxon>
    </lineage>
</organism>
<gene>
    <name evidence="3" type="ORF">BMT55_16180</name>
</gene>
<protein>
    <submittedName>
        <fullName evidence="3">Uncharacterized protein</fullName>
    </submittedName>
</protein>
<dbReference type="Gene3D" id="3.55.50.40">
    <property type="match status" value="1"/>
</dbReference>
<dbReference type="Pfam" id="PF18994">
    <property type="entry name" value="Prophage_tailD1"/>
    <property type="match status" value="1"/>
</dbReference>
<sequence>MKNVVIQDFDNNYAEILTDFDRSNFQEEWQENTSWQLKLSVTKTRKNKFTFDLINFESSILFDNQEFVIKQMNHNFNGMRQTKEVTAVHIMYTMQYDFQYDVISGKKTIAQLLHHIFDKNTLGFTWTTVGTFPSVEQENFGNANLLDLVNEVLNDYFAVIIADKKHLIFYAKSEYGIKTENTIRYNYNTDEFTLDCDTTNLRTEIRGIMSGYFPPVIYRNQEAFERWGLRIAAPVEDERYSDNNSMLIRLERELQYYPAISCSVVMKLPYQVDKGDYVIIVHTELDMKLDVQLVGYIKYPLVKSKPPELTFSNAKKDMINIQRDILKVIKKLKKGASK</sequence>
<dbReference type="InterPro" id="IPR010572">
    <property type="entry name" value="Tail_dom"/>
</dbReference>
<evidence type="ECO:0000313" key="4">
    <source>
        <dbReference type="Proteomes" id="UP000236500"/>
    </source>
</evidence>
<comment type="caution">
    <text evidence="3">The sequence shown here is derived from an EMBL/GenBank/DDBJ whole genome shotgun (WGS) entry which is preliminary data.</text>
</comment>
<dbReference type="Proteomes" id="UP000236500">
    <property type="component" value="Unassembled WGS sequence"/>
</dbReference>
<feature type="domain" description="Prophage endopeptidase tail N-terminal" evidence="2">
    <location>
        <begin position="4"/>
        <end position="89"/>
    </location>
</feature>
<dbReference type="InterPro" id="IPR044051">
    <property type="entry name" value="Prophage_tail_N"/>
</dbReference>
<proteinExistence type="predicted"/>
<evidence type="ECO:0000313" key="3">
    <source>
        <dbReference type="EMBL" id="PNP87468.1"/>
    </source>
</evidence>
<evidence type="ECO:0000259" key="2">
    <source>
        <dbReference type="Pfam" id="PF18994"/>
    </source>
</evidence>
<evidence type="ECO:0000259" key="1">
    <source>
        <dbReference type="Pfam" id="PF06605"/>
    </source>
</evidence>
<keyword evidence="4" id="KW-1185">Reference proteome</keyword>
<name>A0ABX4XIW8_9LIST</name>
<reference evidence="3 4" key="1">
    <citation type="submission" date="2016-11" db="EMBL/GenBank/DDBJ databases">
        <title>Whole Genome Sequence of Listeria newyorkensis.</title>
        <authorList>
            <person name="Frink S."/>
            <person name="Morales C."/>
            <person name="Kiang D."/>
        </authorList>
    </citation>
    <scope>NUCLEOTIDE SEQUENCE [LARGE SCALE GENOMIC DNA]</scope>
    <source>
        <strain evidence="3 4">F1604011-044</strain>
    </source>
</reference>
<dbReference type="Gene3D" id="6.20.110.10">
    <property type="match status" value="1"/>
</dbReference>
<accession>A0ABX4XIW8</accession>
<feature type="domain" description="Tail spike" evidence="1">
    <location>
        <begin position="92"/>
        <end position="323"/>
    </location>
</feature>
<dbReference type="EMBL" id="MPDH01000028">
    <property type="protein sequence ID" value="PNP87468.1"/>
    <property type="molecule type" value="Genomic_DNA"/>
</dbReference>